<accession>A0A516EZK6</accession>
<dbReference type="EMBL" id="MK721548">
    <property type="protein sequence ID" value="QDO71935.1"/>
    <property type="molecule type" value="Genomic_DNA"/>
</dbReference>
<proteinExistence type="predicted"/>
<reference evidence="3" key="1">
    <citation type="journal article" date="2019" name="Mol. Phylogenet. Evol.">
        <title>A mitochondrial genome phylogeny of Mytilidae (Bivalvia: Mytilida).</title>
        <authorList>
            <person name="Lee Y."/>
            <person name="Kwak H."/>
            <person name="Shin J."/>
            <person name="Kim S.C."/>
            <person name="Kim T."/>
            <person name="Park J.K."/>
        </authorList>
    </citation>
    <scope>NUCLEOTIDE SEQUENCE</scope>
</reference>
<keyword evidence="1" id="KW-1133">Transmembrane helix</keyword>
<feature type="transmembrane region" description="Helical" evidence="1">
    <location>
        <begin position="44"/>
        <end position="69"/>
    </location>
</feature>
<feature type="signal peptide" evidence="2">
    <location>
        <begin position="1"/>
        <end position="20"/>
    </location>
</feature>
<keyword evidence="1" id="KW-0812">Transmembrane</keyword>
<keyword evidence="2" id="KW-0732">Signal</keyword>
<name>A0A516EZK6_MYTVI</name>
<sequence length="154" mass="17324">MMMGVYIVVAVMICCGSVFSSEPFTLGFSLISCCLMVCLLMVKVSSSLLAFLVFMSYVSGIMVLFLYVLSVHPNQIHSMSGGKMFLLISLSILSFLGWYGHVDIFVGFNGLENFCFVGMLSFWILYLFMGVVLLFDLFVVCYLCKKKRFPLRSI</sequence>
<evidence type="ECO:0000313" key="3">
    <source>
        <dbReference type="EMBL" id="QDO71935.1"/>
    </source>
</evidence>
<feature type="transmembrane region" description="Helical" evidence="1">
    <location>
        <begin position="81"/>
        <end position="100"/>
    </location>
</feature>
<feature type="transmembrane region" description="Helical" evidence="1">
    <location>
        <begin position="120"/>
        <end position="144"/>
    </location>
</feature>
<dbReference type="AlphaFoldDB" id="A0A516EZK6"/>
<gene>
    <name evidence="3" type="primary">nad6</name>
</gene>
<evidence type="ECO:0000256" key="1">
    <source>
        <dbReference type="SAM" id="Phobius"/>
    </source>
</evidence>
<keyword evidence="3" id="KW-0496">Mitochondrion</keyword>
<keyword evidence="1" id="KW-0472">Membrane</keyword>
<organism evidence="3">
    <name type="scientific">Mytilisepta virgata</name>
    <name type="common">Purplish bifurcate mussel</name>
    <name type="synonym">Tichogonia virgata</name>
    <dbReference type="NCBI Taxonomy" id="2547956"/>
    <lineage>
        <taxon>Eukaryota</taxon>
        <taxon>Metazoa</taxon>
        <taxon>Spiralia</taxon>
        <taxon>Lophotrochozoa</taxon>
        <taxon>Mollusca</taxon>
        <taxon>Bivalvia</taxon>
        <taxon>Autobranchia</taxon>
        <taxon>Pteriomorphia</taxon>
        <taxon>Mytilida</taxon>
        <taxon>Mytiloidea</taxon>
        <taxon>Mytilidae</taxon>
        <taxon>Brachidontinae</taxon>
        <taxon>Mytilisepta</taxon>
    </lineage>
</organism>
<protein>
    <submittedName>
        <fullName evidence="3">NADH dehydrogenase subunit 6</fullName>
    </submittedName>
</protein>
<feature type="chain" id="PRO_5021750418" evidence="2">
    <location>
        <begin position="21"/>
        <end position="154"/>
    </location>
</feature>
<geneLocation type="mitochondrion" evidence="3"/>
<evidence type="ECO:0000256" key="2">
    <source>
        <dbReference type="SAM" id="SignalP"/>
    </source>
</evidence>